<dbReference type="GO" id="GO:0008292">
    <property type="term" value="P:acetylcholine biosynthetic process"/>
    <property type="evidence" value="ECO:0007669"/>
    <property type="project" value="TreeGrafter"/>
</dbReference>
<accession>A0A9D4Q1R2</accession>
<keyword evidence="3" id="KW-0915">Sodium</keyword>
<keyword evidence="5" id="KW-0325">Glycoprotein</keyword>
<dbReference type="PANTHER" id="PTHR45897:SF4">
    <property type="entry name" value="HIGH-AFFINITY CHOLINE TRANSPORTER 1"/>
    <property type="match status" value="1"/>
</dbReference>
<protein>
    <submittedName>
        <fullName evidence="7">Uncharacterized protein</fullName>
    </submittedName>
</protein>
<evidence type="ECO:0000256" key="3">
    <source>
        <dbReference type="ARBA" id="ARBA00023053"/>
    </source>
</evidence>
<proteinExistence type="predicted"/>
<evidence type="ECO:0000256" key="5">
    <source>
        <dbReference type="ARBA" id="ARBA00023180"/>
    </source>
</evidence>
<evidence type="ECO:0000256" key="6">
    <source>
        <dbReference type="ARBA" id="ARBA00023201"/>
    </source>
</evidence>
<dbReference type="InterPro" id="IPR052244">
    <property type="entry name" value="Choline_transporter"/>
</dbReference>
<organism evidence="7 8">
    <name type="scientific">Rhipicephalus sanguineus</name>
    <name type="common">Brown dog tick</name>
    <name type="synonym">Ixodes sanguineus</name>
    <dbReference type="NCBI Taxonomy" id="34632"/>
    <lineage>
        <taxon>Eukaryota</taxon>
        <taxon>Metazoa</taxon>
        <taxon>Ecdysozoa</taxon>
        <taxon>Arthropoda</taxon>
        <taxon>Chelicerata</taxon>
        <taxon>Arachnida</taxon>
        <taxon>Acari</taxon>
        <taxon>Parasitiformes</taxon>
        <taxon>Ixodida</taxon>
        <taxon>Ixodoidea</taxon>
        <taxon>Ixodidae</taxon>
        <taxon>Rhipicephalinae</taxon>
        <taxon>Rhipicephalus</taxon>
        <taxon>Rhipicephalus</taxon>
    </lineage>
</organism>
<keyword evidence="6" id="KW-0739">Sodium transport</keyword>
<evidence type="ECO:0000256" key="1">
    <source>
        <dbReference type="ARBA" id="ARBA00022448"/>
    </source>
</evidence>
<reference evidence="7" key="2">
    <citation type="submission" date="2021-09" db="EMBL/GenBank/DDBJ databases">
        <authorList>
            <person name="Jia N."/>
            <person name="Wang J."/>
            <person name="Shi W."/>
            <person name="Du L."/>
            <person name="Sun Y."/>
            <person name="Zhan W."/>
            <person name="Jiang J."/>
            <person name="Wang Q."/>
            <person name="Zhang B."/>
            <person name="Ji P."/>
            <person name="Sakyi L.B."/>
            <person name="Cui X."/>
            <person name="Yuan T."/>
            <person name="Jiang B."/>
            <person name="Yang W."/>
            <person name="Lam T.T.-Y."/>
            <person name="Chang Q."/>
            <person name="Ding S."/>
            <person name="Wang X."/>
            <person name="Zhu J."/>
            <person name="Ruan X."/>
            <person name="Zhao L."/>
            <person name="Wei J."/>
            <person name="Que T."/>
            <person name="Du C."/>
            <person name="Cheng J."/>
            <person name="Dai P."/>
            <person name="Han X."/>
            <person name="Huang E."/>
            <person name="Gao Y."/>
            <person name="Liu J."/>
            <person name="Shao H."/>
            <person name="Ye R."/>
            <person name="Li L."/>
            <person name="Wei W."/>
            <person name="Wang X."/>
            <person name="Wang C."/>
            <person name="Huo Q."/>
            <person name="Li W."/>
            <person name="Guo W."/>
            <person name="Chen H."/>
            <person name="Chen S."/>
            <person name="Zhou L."/>
            <person name="Zhou L."/>
            <person name="Ni X."/>
            <person name="Tian J."/>
            <person name="Zhou Y."/>
            <person name="Sheng Y."/>
            <person name="Liu T."/>
            <person name="Pan Y."/>
            <person name="Xia L."/>
            <person name="Li J."/>
            <person name="Zhao F."/>
            <person name="Cao W."/>
        </authorList>
    </citation>
    <scope>NUCLEOTIDE SEQUENCE</scope>
    <source>
        <strain evidence="7">Rsan-2018</strain>
        <tissue evidence="7">Larvae</tissue>
    </source>
</reference>
<keyword evidence="4" id="KW-0406">Ion transport</keyword>
<keyword evidence="2" id="KW-0769">Symport</keyword>
<comment type="caution">
    <text evidence="7">The sequence shown here is derived from an EMBL/GenBank/DDBJ whole genome shotgun (WGS) entry which is preliminary data.</text>
</comment>
<sequence>MAAVVRMSVCLFGATTTAMALDVRSIYTVWNLSTDIVYVLLFPQLICLFYLAEFTNTYGVLAGFLVGLLMRTLCGEPLINAPTFIRLPLCRTMCMIASFSSTVGVSYACKNLFARRVLPDFLGCFVVVGEDERGWYLVRSGLGSISEPLVHKDAAAAAKADAPAPTASAGSDDVEFKPVRCNEFSHIRQST</sequence>
<dbReference type="EMBL" id="JABSTV010001249">
    <property type="protein sequence ID" value="KAH7962884.1"/>
    <property type="molecule type" value="Genomic_DNA"/>
</dbReference>
<evidence type="ECO:0000313" key="7">
    <source>
        <dbReference type="EMBL" id="KAH7962884.1"/>
    </source>
</evidence>
<dbReference type="VEuPathDB" id="VectorBase:RSAN_041875"/>
<keyword evidence="1" id="KW-0813">Transport</keyword>
<evidence type="ECO:0000256" key="4">
    <source>
        <dbReference type="ARBA" id="ARBA00023065"/>
    </source>
</evidence>
<dbReference type="AlphaFoldDB" id="A0A9D4Q1R2"/>
<reference evidence="7" key="1">
    <citation type="journal article" date="2020" name="Cell">
        <title>Large-Scale Comparative Analyses of Tick Genomes Elucidate Their Genetic Diversity and Vector Capacities.</title>
        <authorList>
            <consortium name="Tick Genome and Microbiome Consortium (TIGMIC)"/>
            <person name="Jia N."/>
            <person name="Wang J."/>
            <person name="Shi W."/>
            <person name="Du L."/>
            <person name="Sun Y."/>
            <person name="Zhan W."/>
            <person name="Jiang J.F."/>
            <person name="Wang Q."/>
            <person name="Zhang B."/>
            <person name="Ji P."/>
            <person name="Bell-Sakyi L."/>
            <person name="Cui X.M."/>
            <person name="Yuan T.T."/>
            <person name="Jiang B.G."/>
            <person name="Yang W.F."/>
            <person name="Lam T.T."/>
            <person name="Chang Q.C."/>
            <person name="Ding S.J."/>
            <person name="Wang X.J."/>
            <person name="Zhu J.G."/>
            <person name="Ruan X.D."/>
            <person name="Zhao L."/>
            <person name="Wei J.T."/>
            <person name="Ye R.Z."/>
            <person name="Que T.C."/>
            <person name="Du C.H."/>
            <person name="Zhou Y.H."/>
            <person name="Cheng J.X."/>
            <person name="Dai P.F."/>
            <person name="Guo W.B."/>
            <person name="Han X.H."/>
            <person name="Huang E.J."/>
            <person name="Li L.F."/>
            <person name="Wei W."/>
            <person name="Gao Y.C."/>
            <person name="Liu J.Z."/>
            <person name="Shao H.Z."/>
            <person name="Wang X."/>
            <person name="Wang C.C."/>
            <person name="Yang T.C."/>
            <person name="Huo Q.B."/>
            <person name="Li W."/>
            <person name="Chen H.Y."/>
            <person name="Chen S.E."/>
            <person name="Zhou L.G."/>
            <person name="Ni X.B."/>
            <person name="Tian J.H."/>
            <person name="Sheng Y."/>
            <person name="Liu T."/>
            <person name="Pan Y.S."/>
            <person name="Xia L.Y."/>
            <person name="Li J."/>
            <person name="Zhao F."/>
            <person name="Cao W.C."/>
        </authorList>
    </citation>
    <scope>NUCLEOTIDE SEQUENCE</scope>
    <source>
        <strain evidence="7">Rsan-2018</strain>
    </source>
</reference>
<dbReference type="GO" id="GO:0005307">
    <property type="term" value="F:choline:sodium symporter activity"/>
    <property type="evidence" value="ECO:0007669"/>
    <property type="project" value="TreeGrafter"/>
</dbReference>
<evidence type="ECO:0000256" key="2">
    <source>
        <dbReference type="ARBA" id="ARBA00022847"/>
    </source>
</evidence>
<keyword evidence="8" id="KW-1185">Reference proteome</keyword>
<evidence type="ECO:0000313" key="8">
    <source>
        <dbReference type="Proteomes" id="UP000821837"/>
    </source>
</evidence>
<gene>
    <name evidence="7" type="ORF">HPB52_018503</name>
</gene>
<dbReference type="Proteomes" id="UP000821837">
    <property type="component" value="Chromosome 3"/>
</dbReference>
<name>A0A9D4Q1R2_RHISA</name>
<dbReference type="PANTHER" id="PTHR45897">
    <property type="entry name" value="HIGH-AFFINITY CHOLINE TRANSPORTER 1"/>
    <property type="match status" value="1"/>
</dbReference>
<dbReference type="GO" id="GO:0005886">
    <property type="term" value="C:plasma membrane"/>
    <property type="evidence" value="ECO:0007669"/>
    <property type="project" value="TreeGrafter"/>
</dbReference>